<dbReference type="Proteomes" id="UP000033187">
    <property type="component" value="Chromosome 1"/>
</dbReference>
<protein>
    <recommendedName>
        <fullName evidence="3">Phage tail tape measure protein domain-containing protein</fullName>
    </recommendedName>
</protein>
<dbReference type="OrthoDB" id="2137849at2"/>
<dbReference type="EMBL" id="LN829119">
    <property type="protein sequence ID" value="CPR19187.1"/>
    <property type="molecule type" value="Genomic_DNA"/>
</dbReference>
<evidence type="ECO:0000313" key="5">
    <source>
        <dbReference type="Proteomes" id="UP000033187"/>
    </source>
</evidence>
<proteinExistence type="predicted"/>
<feature type="domain" description="Phage tail tape measure protein" evidence="3">
    <location>
        <begin position="142"/>
        <end position="337"/>
    </location>
</feature>
<dbReference type="KEGG" id="fiy:BN1229_v1_2048"/>
<evidence type="ECO:0000256" key="2">
    <source>
        <dbReference type="SAM" id="Phobius"/>
    </source>
</evidence>
<dbReference type="KEGG" id="fil:BN1229_v1_2046"/>
<feature type="transmembrane region" description="Helical" evidence="2">
    <location>
        <begin position="509"/>
        <end position="527"/>
    </location>
</feature>
<dbReference type="Pfam" id="PF10145">
    <property type="entry name" value="PhageMin_Tail"/>
    <property type="match status" value="1"/>
</dbReference>
<dbReference type="PANTHER" id="PTHR37813">
    <property type="entry name" value="FELS-2 PROPHAGE PROTEIN"/>
    <property type="match status" value="1"/>
</dbReference>
<dbReference type="NCBIfam" id="TIGR01760">
    <property type="entry name" value="tape_meas_TP901"/>
    <property type="match status" value="1"/>
</dbReference>
<evidence type="ECO:0000256" key="1">
    <source>
        <dbReference type="ARBA" id="ARBA00022612"/>
    </source>
</evidence>
<gene>
    <name evidence="4" type="ORF">YBN1229_v1_2048</name>
</gene>
<keyword evidence="2" id="KW-0812">Transmembrane</keyword>
<keyword evidence="5" id="KW-1185">Reference proteome</keyword>
<dbReference type="PANTHER" id="PTHR37813:SF1">
    <property type="entry name" value="FELS-2 PROPHAGE PROTEIN"/>
    <property type="match status" value="1"/>
</dbReference>
<keyword evidence="2" id="KW-0472">Membrane</keyword>
<evidence type="ECO:0000313" key="4">
    <source>
        <dbReference type="EMBL" id="CPR19187.1"/>
    </source>
</evidence>
<sequence length="721" mass="77081">MSGFNVQILLKLVDQLTAPSKKIAASYRQMQQNITASSTSLNAATNRSMAGLNRMAGAANAANASVSRLATSMRNMRALSAGFTGLGLGGGGAAMVAGYPLWHMLKNAADYESKLIDLRKVWTGAESDYQRLVKGLKPLHGQLPLSRIEIGKVLEEGIRSGVSMMPSELLDFTKSAAAFSVAFSLPIEEAATKLAKIKSSLGLTMNEFTGVGDTMNTLANTMSTNEHEMLEFIRRVGGLAKSIGGKDGLNDVLAIGAAQMAAGTPKEVAATGLRTLLARLSTQPSDTKKALNALGLDPEEIKRQLPKDVFGTVYDLIDRISKASKEDQSGLLSRLAGMKSFDAFARLLTNTELMTQALKTVRGEFRLTMQSELIRRVNSLNAVFQITRNLLGDLSDSIVMAWRPQIVSILQTIQKLSLSMKDSPILQWTAAFFAGLAAFSLVLMPLGVLGASLYGVRLGMMTVAGAAGGLLRILKPSARLLSIFAAGELIGLFGALAGGARRLAVFTRVAYAAGGAVGVAAMAFRALRNAMGIGLAIEGVRQVYLNWDRFAAIAKDPIELKVLWPKMPEQFSRFIDWWSETHTGQMDRLESNRLSLVDDVKKWRQNYLPEFLGGAPAWTKNVPVPVKSSIKVPLPERNLGVPEAIARKIQREGQVGAPTGINVQANGPSVTFKQAPPNIINNVSVHVMQSNASPEAIGAAAASAIGSKVRGALSDAEMSMP</sequence>
<keyword evidence="2" id="KW-1133">Transmembrane helix</keyword>
<feature type="transmembrane region" description="Helical" evidence="2">
    <location>
        <begin position="78"/>
        <end position="102"/>
    </location>
</feature>
<reference evidence="5" key="1">
    <citation type="submission" date="2015-02" db="EMBL/GenBank/DDBJ databases">
        <authorList>
            <person name="Chooi Y.-H."/>
        </authorList>
    </citation>
    <scope>NUCLEOTIDE SEQUENCE [LARGE SCALE GENOMIC DNA]</scope>
    <source>
        <strain evidence="5">strain Y</strain>
    </source>
</reference>
<feature type="transmembrane region" description="Helical" evidence="2">
    <location>
        <begin position="425"/>
        <end position="448"/>
    </location>
</feature>
<evidence type="ECO:0000259" key="3">
    <source>
        <dbReference type="Pfam" id="PF10145"/>
    </source>
</evidence>
<feature type="transmembrane region" description="Helical" evidence="2">
    <location>
        <begin position="454"/>
        <end position="473"/>
    </location>
</feature>
<dbReference type="InterPro" id="IPR010090">
    <property type="entry name" value="Phage_tape_meas"/>
</dbReference>
<organism evidence="4 5">
    <name type="scientific">Candidatus Filomicrobium marinum</name>
    <dbReference type="NCBI Taxonomy" id="1608628"/>
    <lineage>
        <taxon>Bacteria</taxon>
        <taxon>Pseudomonadati</taxon>
        <taxon>Pseudomonadota</taxon>
        <taxon>Alphaproteobacteria</taxon>
        <taxon>Hyphomicrobiales</taxon>
        <taxon>Hyphomicrobiaceae</taxon>
        <taxon>Filomicrobium</taxon>
    </lineage>
</organism>
<feature type="transmembrane region" description="Helical" evidence="2">
    <location>
        <begin position="480"/>
        <end position="497"/>
    </location>
</feature>
<keyword evidence="1" id="KW-1188">Viral release from host cell</keyword>
<name>A0A0D6JG46_9HYPH</name>
<accession>A0A0D6JG46</accession>
<dbReference type="AlphaFoldDB" id="A0A0D6JG46"/>
<dbReference type="RefSeq" id="WP_046478109.1">
    <property type="nucleotide sequence ID" value="NZ_LN829118.1"/>
</dbReference>